<keyword evidence="9 11" id="KW-0520">NAD</keyword>
<gene>
    <name evidence="11" type="primary">nadD</name>
    <name evidence="13" type="ORF">D9V76_02285</name>
</gene>
<protein>
    <recommendedName>
        <fullName evidence="11">Probable nicotinate-nucleotide adenylyltransferase</fullName>
        <ecNumber evidence="11">2.7.7.18</ecNumber>
    </recommendedName>
    <alternativeName>
        <fullName evidence="11">Deamido-NAD(+) diphosphorylase</fullName>
    </alternativeName>
    <alternativeName>
        <fullName evidence="11">Deamido-NAD(+) pyrophosphorylase</fullName>
    </alternativeName>
    <alternativeName>
        <fullName evidence="11">Nicotinate mononucleotide adenylyltransferase</fullName>
        <shortName evidence="11">NaMN adenylyltransferase</shortName>
    </alternativeName>
</protein>
<dbReference type="HAMAP" id="MF_00244">
    <property type="entry name" value="NaMN_adenylyltr"/>
    <property type="match status" value="1"/>
</dbReference>
<evidence type="ECO:0000256" key="7">
    <source>
        <dbReference type="ARBA" id="ARBA00022741"/>
    </source>
</evidence>
<evidence type="ECO:0000256" key="11">
    <source>
        <dbReference type="HAMAP-Rule" id="MF_00244"/>
    </source>
</evidence>
<sequence length="213" mass="24861">MKEMYAIFGGNFDPIHYGHITSAEKLAQEISIKKIILLPNHGPPHRSKTKTSIIDKLKMIKIAIKNNQLFTISYLETKKNTTFYTIETLTKIRKKIGYLQPLCFIIGEDNLNNLNIWKDWKKILSLSHLLICPRIHIKENNSKLKKWITSHTVNNINFLHKKPFGFIFFSKISMINVSSTEIRKNYYEGKSSYGLLPSKIEKYILSKNLYKNL</sequence>
<comment type="function">
    <text evidence="1 11">Catalyzes the reversible adenylation of nicotinate mononucleotide (NaMN) to nicotinic acid adenine dinucleotide (NaAD).</text>
</comment>
<name>A0A4D6Y9R2_BUCRP</name>
<dbReference type="UniPathway" id="UPA00253">
    <property type="reaction ID" value="UER00332"/>
</dbReference>
<dbReference type="PANTHER" id="PTHR39321:SF3">
    <property type="entry name" value="PHOSPHOPANTETHEINE ADENYLYLTRANSFERASE"/>
    <property type="match status" value="1"/>
</dbReference>
<dbReference type="InterPro" id="IPR005248">
    <property type="entry name" value="NadD/NMNAT"/>
</dbReference>
<keyword evidence="6 11" id="KW-0548">Nucleotidyltransferase</keyword>
<evidence type="ECO:0000256" key="5">
    <source>
        <dbReference type="ARBA" id="ARBA00022679"/>
    </source>
</evidence>
<dbReference type="NCBIfam" id="NF000839">
    <property type="entry name" value="PRK00071.1-1"/>
    <property type="match status" value="1"/>
</dbReference>
<dbReference type="InterPro" id="IPR014729">
    <property type="entry name" value="Rossmann-like_a/b/a_fold"/>
</dbReference>
<evidence type="ECO:0000256" key="8">
    <source>
        <dbReference type="ARBA" id="ARBA00022840"/>
    </source>
</evidence>
<dbReference type="GO" id="GO:0004515">
    <property type="term" value="F:nicotinate-nucleotide adenylyltransferase activity"/>
    <property type="evidence" value="ECO:0007669"/>
    <property type="project" value="UniProtKB-UniRule"/>
</dbReference>
<evidence type="ECO:0000256" key="9">
    <source>
        <dbReference type="ARBA" id="ARBA00023027"/>
    </source>
</evidence>
<dbReference type="Gene3D" id="3.40.50.620">
    <property type="entry name" value="HUPs"/>
    <property type="match status" value="1"/>
</dbReference>
<organism evidence="13 14">
    <name type="scientific">Buchnera aphidicola subsp. Rhopalosiphum padi</name>
    <dbReference type="NCBI Taxonomy" id="98793"/>
    <lineage>
        <taxon>Bacteria</taxon>
        <taxon>Pseudomonadati</taxon>
        <taxon>Pseudomonadota</taxon>
        <taxon>Gammaproteobacteria</taxon>
        <taxon>Enterobacterales</taxon>
        <taxon>Erwiniaceae</taxon>
        <taxon>Buchnera</taxon>
    </lineage>
</organism>
<proteinExistence type="inferred from homology"/>
<comment type="similarity">
    <text evidence="3 11">Belongs to the NadD family.</text>
</comment>
<dbReference type="OrthoDB" id="5295945at2"/>
<dbReference type="InterPro" id="IPR004821">
    <property type="entry name" value="Cyt_trans-like"/>
</dbReference>
<comment type="catalytic activity">
    <reaction evidence="10 11">
        <text>nicotinate beta-D-ribonucleotide + ATP + H(+) = deamido-NAD(+) + diphosphate</text>
        <dbReference type="Rhea" id="RHEA:22860"/>
        <dbReference type="ChEBI" id="CHEBI:15378"/>
        <dbReference type="ChEBI" id="CHEBI:30616"/>
        <dbReference type="ChEBI" id="CHEBI:33019"/>
        <dbReference type="ChEBI" id="CHEBI:57502"/>
        <dbReference type="ChEBI" id="CHEBI:58437"/>
        <dbReference type="EC" id="2.7.7.18"/>
    </reaction>
</comment>
<reference evidence="13 14" key="2">
    <citation type="submission" date="2019-05" db="EMBL/GenBank/DDBJ databases">
        <title>Genome evolution of the obligate endosymbiont Buchnera aphidicola.</title>
        <authorList>
            <person name="Moran N.A."/>
        </authorList>
    </citation>
    <scope>NUCLEOTIDE SEQUENCE [LARGE SCALE GENOMIC DNA]</scope>
    <source>
        <strain evidence="13 14">Rpa</strain>
    </source>
</reference>
<evidence type="ECO:0000313" key="13">
    <source>
        <dbReference type="EMBL" id="QCI25073.1"/>
    </source>
</evidence>
<evidence type="ECO:0000256" key="3">
    <source>
        <dbReference type="ARBA" id="ARBA00009014"/>
    </source>
</evidence>
<dbReference type="EC" id="2.7.7.18" evidence="11"/>
<dbReference type="Proteomes" id="UP000298688">
    <property type="component" value="Chromosome"/>
</dbReference>
<evidence type="ECO:0000256" key="1">
    <source>
        <dbReference type="ARBA" id="ARBA00002324"/>
    </source>
</evidence>
<keyword evidence="8 11" id="KW-0067">ATP-binding</keyword>
<evidence type="ECO:0000313" key="14">
    <source>
        <dbReference type="Proteomes" id="UP000298688"/>
    </source>
</evidence>
<dbReference type="Pfam" id="PF01467">
    <property type="entry name" value="CTP_transf_like"/>
    <property type="match status" value="1"/>
</dbReference>
<evidence type="ECO:0000256" key="2">
    <source>
        <dbReference type="ARBA" id="ARBA00005019"/>
    </source>
</evidence>
<dbReference type="PANTHER" id="PTHR39321">
    <property type="entry name" value="NICOTINATE-NUCLEOTIDE ADENYLYLTRANSFERASE-RELATED"/>
    <property type="match status" value="1"/>
</dbReference>
<evidence type="ECO:0000256" key="6">
    <source>
        <dbReference type="ARBA" id="ARBA00022695"/>
    </source>
</evidence>
<evidence type="ECO:0000256" key="10">
    <source>
        <dbReference type="ARBA" id="ARBA00048721"/>
    </source>
</evidence>
<feature type="domain" description="Cytidyltransferase-like" evidence="12">
    <location>
        <begin position="7"/>
        <end position="184"/>
    </location>
</feature>
<dbReference type="NCBIfam" id="TIGR00482">
    <property type="entry name" value="nicotinate (nicotinamide) nucleotide adenylyltransferase"/>
    <property type="match status" value="1"/>
</dbReference>
<dbReference type="CDD" id="cd02165">
    <property type="entry name" value="NMNAT"/>
    <property type="match status" value="1"/>
</dbReference>
<dbReference type="EMBL" id="CP034858">
    <property type="protein sequence ID" value="QCI25073.1"/>
    <property type="molecule type" value="Genomic_DNA"/>
</dbReference>
<keyword evidence="7 11" id="KW-0547">Nucleotide-binding</keyword>
<accession>A0A4D6Y9R2</accession>
<evidence type="ECO:0000256" key="4">
    <source>
        <dbReference type="ARBA" id="ARBA00022642"/>
    </source>
</evidence>
<dbReference type="GO" id="GO:0005524">
    <property type="term" value="F:ATP binding"/>
    <property type="evidence" value="ECO:0007669"/>
    <property type="project" value="UniProtKB-KW"/>
</dbReference>
<keyword evidence="5 11" id="KW-0808">Transferase</keyword>
<keyword evidence="4 11" id="KW-0662">Pyridine nucleotide biosynthesis</keyword>
<dbReference type="SUPFAM" id="SSF52374">
    <property type="entry name" value="Nucleotidylyl transferase"/>
    <property type="match status" value="1"/>
</dbReference>
<dbReference type="AlphaFoldDB" id="A0A4D6Y9R2"/>
<reference evidence="13 14" key="1">
    <citation type="submission" date="2018-12" db="EMBL/GenBank/DDBJ databases">
        <authorList>
            <person name="Chong R.A."/>
        </authorList>
    </citation>
    <scope>NUCLEOTIDE SEQUENCE [LARGE SCALE GENOMIC DNA]</scope>
    <source>
        <strain evidence="13 14">Rpa</strain>
    </source>
</reference>
<comment type="pathway">
    <text evidence="2 11">Cofactor biosynthesis; NAD(+) biosynthesis; deamido-NAD(+) from nicotinate D-ribonucleotide: step 1/1.</text>
</comment>
<dbReference type="NCBIfam" id="TIGR00125">
    <property type="entry name" value="cyt_tran_rel"/>
    <property type="match status" value="1"/>
</dbReference>
<evidence type="ECO:0000259" key="12">
    <source>
        <dbReference type="Pfam" id="PF01467"/>
    </source>
</evidence>
<dbReference type="GO" id="GO:0009435">
    <property type="term" value="P:NAD+ biosynthetic process"/>
    <property type="evidence" value="ECO:0007669"/>
    <property type="project" value="UniProtKB-UniRule"/>
</dbReference>
<dbReference type="RefSeq" id="WP_158337417.1">
    <property type="nucleotide sequence ID" value="NZ_CP034858.1"/>
</dbReference>